<feature type="transmembrane region" description="Helical" evidence="2">
    <location>
        <begin position="564"/>
        <end position="591"/>
    </location>
</feature>
<evidence type="ECO:0000256" key="1">
    <source>
        <dbReference type="SAM" id="MobiDB-lite"/>
    </source>
</evidence>
<dbReference type="PANTHER" id="PTHR35872">
    <property type="entry name" value="INTEGRAL MEMBRANE PROTEIN (AFU_ORTHOLOGUE AFUA_5G07110)"/>
    <property type="match status" value="1"/>
</dbReference>
<proteinExistence type="predicted"/>
<accession>A0A9P4W5W9</accession>
<feature type="compositionally biased region" description="Polar residues" evidence="1">
    <location>
        <begin position="61"/>
        <end position="85"/>
    </location>
</feature>
<keyword evidence="2" id="KW-0472">Membrane</keyword>
<evidence type="ECO:0000313" key="3">
    <source>
        <dbReference type="EMBL" id="KAF3001214.1"/>
    </source>
</evidence>
<feature type="compositionally biased region" description="Basic and acidic residues" evidence="1">
    <location>
        <begin position="664"/>
        <end position="677"/>
    </location>
</feature>
<keyword evidence="4" id="KW-1185">Reference proteome</keyword>
<feature type="region of interest" description="Disordered" evidence="1">
    <location>
        <begin position="649"/>
        <end position="685"/>
    </location>
</feature>
<reference evidence="3" key="1">
    <citation type="submission" date="2019-04" db="EMBL/GenBank/DDBJ databases">
        <title>Sequencing of skin fungus with MAO and IRED activity.</title>
        <authorList>
            <person name="Marsaioli A.J."/>
            <person name="Bonatto J.M.C."/>
            <person name="Reis Junior O."/>
        </authorList>
    </citation>
    <scope>NUCLEOTIDE SEQUENCE</scope>
    <source>
        <strain evidence="3">30M1</strain>
    </source>
</reference>
<keyword evidence="2" id="KW-0812">Transmembrane</keyword>
<name>A0A9P4W5W9_CURKU</name>
<feature type="compositionally biased region" description="Low complexity" evidence="1">
    <location>
        <begin position="14"/>
        <end position="40"/>
    </location>
</feature>
<dbReference type="InterPro" id="IPR021369">
    <property type="entry name" value="DUF2985"/>
</dbReference>
<dbReference type="PANTHER" id="PTHR35872:SF2">
    <property type="entry name" value="INTEGRAL MEMBRANE PROTEIN (AFU_ORTHOLOGUE AFUA_5G07110)"/>
    <property type="match status" value="1"/>
</dbReference>
<feature type="region of interest" description="Disordered" evidence="1">
    <location>
        <begin position="1"/>
        <end position="176"/>
    </location>
</feature>
<evidence type="ECO:0008006" key="5">
    <source>
        <dbReference type="Google" id="ProtNLM"/>
    </source>
</evidence>
<feature type="region of interest" description="Disordered" evidence="1">
    <location>
        <begin position="292"/>
        <end position="314"/>
    </location>
</feature>
<protein>
    <recommendedName>
        <fullName evidence="5">Integral membrane protein</fullName>
    </recommendedName>
</protein>
<feature type="compositionally biased region" description="Low complexity" evidence="1">
    <location>
        <begin position="50"/>
        <end position="60"/>
    </location>
</feature>
<dbReference type="AlphaFoldDB" id="A0A9P4W5W9"/>
<feature type="compositionally biased region" description="Polar residues" evidence="1">
    <location>
        <begin position="100"/>
        <end position="111"/>
    </location>
</feature>
<feature type="transmembrane region" description="Helical" evidence="2">
    <location>
        <begin position="439"/>
        <end position="462"/>
    </location>
</feature>
<dbReference type="OrthoDB" id="3365211at2759"/>
<feature type="transmembrane region" description="Helical" evidence="2">
    <location>
        <begin position="597"/>
        <end position="619"/>
    </location>
</feature>
<keyword evidence="2" id="KW-1133">Transmembrane helix</keyword>
<evidence type="ECO:0000313" key="4">
    <source>
        <dbReference type="Proteomes" id="UP000801428"/>
    </source>
</evidence>
<organism evidence="3 4">
    <name type="scientific">Curvularia kusanoi</name>
    <name type="common">Cochliobolus kusanoi</name>
    <dbReference type="NCBI Taxonomy" id="90978"/>
    <lineage>
        <taxon>Eukaryota</taxon>
        <taxon>Fungi</taxon>
        <taxon>Dikarya</taxon>
        <taxon>Ascomycota</taxon>
        <taxon>Pezizomycotina</taxon>
        <taxon>Dothideomycetes</taxon>
        <taxon>Pleosporomycetidae</taxon>
        <taxon>Pleosporales</taxon>
        <taxon>Pleosporineae</taxon>
        <taxon>Pleosporaceae</taxon>
        <taxon>Curvularia</taxon>
    </lineage>
</organism>
<dbReference type="EMBL" id="SWKU01000013">
    <property type="protein sequence ID" value="KAF3001214.1"/>
    <property type="molecule type" value="Genomic_DNA"/>
</dbReference>
<comment type="caution">
    <text evidence="3">The sequence shown here is derived from an EMBL/GenBank/DDBJ whole genome shotgun (WGS) entry which is preliminary data.</text>
</comment>
<dbReference type="Proteomes" id="UP000801428">
    <property type="component" value="Unassembled WGS sequence"/>
</dbReference>
<feature type="transmembrane region" description="Helical" evidence="2">
    <location>
        <begin position="405"/>
        <end position="433"/>
    </location>
</feature>
<dbReference type="Pfam" id="PF11204">
    <property type="entry name" value="DUF2985"/>
    <property type="match status" value="1"/>
</dbReference>
<sequence length="685" mass="76493">MADRRSDDGQPLVTSTTSTTTTSGPHTTSTTTYSAGPGATVTTHGPNSATITHPTITTTTQVPHSPSQAPQTHTEISEPQTQTHQFEPPTPQPQRPTPTASPSNGNRSRTGSIRLRRPSAGHETHVAQPAPAAHPLQTIPQAQEAAVNPRPAPATDNSWQGQGNRRRSSSEPQRPSVALLEAEHDLRRHGTSTVPLQPLYENASQSTTNVGAGPPPARRRRPGMNKMSSAINLRRRDHQQHDHDIDNDMVDMLDVIDPEVSALTTLNNVQNSLFLPNLPWLYNRQATYDLMQSASESSSDEEMGTASGRRASQNDRLTEMTQPGEQQQAARGQLQRTNTIDSTLSTLEEGPGHHFAVLPHGASLPGWTQEEKDALDDHVRHLLHSRRARFKRSMRGFGRYCRNPLGLLVTVYFFLITFWGAAWVLFLIGWISVGGRQAYFVEICDQILTALFCVVGITMFPFRLYDTYHMAFVAYFAHKTWRLRKERGLKKLKDHNELPAMPPQSVTTPYDTAEEIEEEVEIEAPVLPDDEQKKLEYHQGKLAKSHTFYRPHETYTHHAFSIRLLITIVVLLDCHSMFQIALGGTTWGIYYKVRPKALTAVILACSLTCNIVSGIIIGIGDKRSRKTLVVEQMMRQGLTEEALKKLRKERGLKARGLPTKKDKKQMQKDIGEKKKNPLDTILHRG</sequence>
<feature type="region of interest" description="Disordered" evidence="1">
    <location>
        <begin position="193"/>
        <end position="224"/>
    </location>
</feature>
<gene>
    <name evidence="3" type="ORF">E8E13_001520</name>
</gene>
<evidence type="ECO:0000256" key="2">
    <source>
        <dbReference type="SAM" id="Phobius"/>
    </source>
</evidence>